<organism evidence="4 5">
    <name type="scientific">Leptomonas seymouri</name>
    <dbReference type="NCBI Taxonomy" id="5684"/>
    <lineage>
        <taxon>Eukaryota</taxon>
        <taxon>Discoba</taxon>
        <taxon>Euglenozoa</taxon>
        <taxon>Kinetoplastea</taxon>
        <taxon>Metakinetoplastina</taxon>
        <taxon>Trypanosomatida</taxon>
        <taxon>Trypanosomatidae</taxon>
        <taxon>Leishmaniinae</taxon>
        <taxon>Leptomonas</taxon>
    </lineage>
</organism>
<dbReference type="GO" id="GO:0000145">
    <property type="term" value="C:exocyst"/>
    <property type="evidence" value="ECO:0007669"/>
    <property type="project" value="InterPro"/>
</dbReference>
<dbReference type="GO" id="GO:0006887">
    <property type="term" value="P:exocytosis"/>
    <property type="evidence" value="ECO:0007669"/>
    <property type="project" value="InterPro"/>
</dbReference>
<evidence type="ECO:0000313" key="4">
    <source>
        <dbReference type="EMBL" id="KPI86472.1"/>
    </source>
</evidence>
<gene>
    <name evidence="4" type="ORF">ABL78_4456</name>
</gene>
<feature type="coiled-coil region" evidence="1">
    <location>
        <begin position="224"/>
        <end position="289"/>
    </location>
</feature>
<dbReference type="Proteomes" id="UP000038009">
    <property type="component" value="Unassembled WGS sequence"/>
</dbReference>
<name>A0A0N1I6D6_LEPSE</name>
<dbReference type="VEuPathDB" id="TriTrypDB:Lsey_0129_0110"/>
<protein>
    <recommendedName>
        <fullName evidence="3">Exocyst complex component Sec3 coiled-coil domain-containing protein</fullName>
    </recommendedName>
</protein>
<dbReference type="EMBL" id="LJSK01000129">
    <property type="protein sequence ID" value="KPI86472.1"/>
    <property type="molecule type" value="Genomic_DNA"/>
</dbReference>
<dbReference type="GO" id="GO:0006893">
    <property type="term" value="P:Golgi to plasma membrane transport"/>
    <property type="evidence" value="ECO:0007669"/>
    <property type="project" value="TreeGrafter"/>
</dbReference>
<dbReference type="GO" id="GO:0005886">
    <property type="term" value="C:plasma membrane"/>
    <property type="evidence" value="ECO:0007669"/>
    <property type="project" value="TreeGrafter"/>
</dbReference>
<sequence length="1149" mass="127077">MSHYSDLQSVIDGIFRQRGEAVVAAETISEIGSKKGASRPRLIILTHPLSGSGGATLTIVSTELNRQRVKLKSAFAVDRLIEVSNEGSFDATFNFGASGLLSVSFESHIQREMFVAAARRLQTTPSSAGARGGYSDGRLGTIRGVLTEAVGAGAADDAAARVRKLRQDKRRLFTTEEEQHLLKHMGTNGAGFDDIKQFQEALLRQQKNSELKSIDLLTRSEAAWQEAQQQVQDLVQDVEELEQRIEEYSTHLLSKKSVIQQVEHDNNTLQRRQENLKNLYIMMSDLRDQLSLAPATVALLTRLRSVSEDGLVAFFSEGSNAITLSIAMKHMQGVLHNPKLDSDFPINAVMERKAYFLDQRKMITQRSKTYILSTIESFEAIYLADKTRYSRGASLVWRLHVDLSVKLMNISDIICALSRIDMEGFSSALRKYRSSMQKVYALEISRFFKALNMQMKKVNAWRGPFLLGTSETRKDAMSTRMEAPQEGETPRMYSRGGYTATPALTPRLMEYDDDNGADMVSRGRSASNHSGDDNHTRLTVQFPSVAGLHMEGNIPSSAIELYENASTLRKLDVRAETSTVVSGIKSLAPNTSGGGYVRPDLAFAIALESVVLAVLHEEVILRNCFGLIDTAAVEPSGDVTGNTSSVWSSPLGKGKRDASPFASDAPAAGPPGAAETDADRVQMMRDSLLELFGGTDAKALVSVLQGSSRAASVRNSRSNSQVRDIGLPPRPPPAGYSGDTSGNQDSGFPHRRTWSGASSTGLGGNGSSFSGDDRNSDSAADGPSRSALHRNFLIQSMRNFANFFVEKCDRIYCIPVLCMIRAYRRRTENAMLPSKSAFCQLMLGELETVMSGGMMQFVAEQTESISRCRKKYLIKPTALLHCFTKLPALFLRLETVHNALASNVCDRTEYSSIALSLVDQSFDALDLITNVKSAGKVMGEGQLNLQHLVAQKVNAVLDGVHADIKSLKWVFIQQYRHQSFFCAFYSTLPSNCFAVELLQDHYASAKVKRDRYEELYLTRIILVGSFPVFGVFAISAEDLSRIYSKEELRHHKALAPDAVAKVFNGLEKELRSGVRASAMRMKKHFLRDVDLSGNEASFHRTLLQRTWQHFSTLLLLKFDFLMDLLTWPVYKDITATVSRAELVEMLAAC</sequence>
<dbReference type="PANTHER" id="PTHR16092:SF14">
    <property type="entry name" value="EXOCYST COMPLEX COMPONENT 1 ISOFORM X1"/>
    <property type="match status" value="1"/>
</dbReference>
<feature type="region of interest" description="Disordered" evidence="2">
    <location>
        <begin position="473"/>
        <end position="497"/>
    </location>
</feature>
<dbReference type="OMA" id="DHYASAK"/>
<dbReference type="InterPro" id="IPR019160">
    <property type="entry name" value="Sec3_CC"/>
</dbReference>
<dbReference type="PANTHER" id="PTHR16092">
    <property type="entry name" value="SEC3/SYNTAXIN-RELATED"/>
    <property type="match status" value="1"/>
</dbReference>
<dbReference type="AlphaFoldDB" id="A0A0N1I6D6"/>
<evidence type="ECO:0000256" key="2">
    <source>
        <dbReference type="SAM" id="MobiDB-lite"/>
    </source>
</evidence>
<reference evidence="4 5" key="1">
    <citation type="journal article" date="2015" name="PLoS Pathog.">
        <title>Leptomonas seymouri: Adaptations to the Dixenous Life Cycle Analyzed by Genome Sequencing, Transcriptome Profiling and Co-infection with Leishmania donovani.</title>
        <authorList>
            <person name="Kraeva N."/>
            <person name="Butenko A."/>
            <person name="Hlavacova J."/>
            <person name="Kostygov A."/>
            <person name="Myskova J."/>
            <person name="Grybchuk D."/>
            <person name="Lestinova T."/>
            <person name="Votypka J."/>
            <person name="Volf P."/>
            <person name="Opperdoes F."/>
            <person name="Flegontov P."/>
            <person name="Lukes J."/>
            <person name="Yurchenko V."/>
        </authorList>
    </citation>
    <scope>NUCLEOTIDE SEQUENCE [LARGE SCALE GENOMIC DNA]</scope>
    <source>
        <strain evidence="4 5">ATCC 30220</strain>
    </source>
</reference>
<keyword evidence="1" id="KW-0175">Coiled coil</keyword>
<dbReference type="Pfam" id="PF09763">
    <property type="entry name" value="Sec3_CC"/>
    <property type="match status" value="1"/>
</dbReference>
<accession>A0A0N1I6D6</accession>
<feature type="compositionally biased region" description="Low complexity" evidence="2">
    <location>
        <begin position="659"/>
        <end position="675"/>
    </location>
</feature>
<feature type="region of interest" description="Disordered" evidence="2">
    <location>
        <begin position="637"/>
        <end position="677"/>
    </location>
</feature>
<feature type="compositionally biased region" description="Polar residues" evidence="2">
    <location>
        <begin position="639"/>
        <end position="648"/>
    </location>
</feature>
<evidence type="ECO:0000259" key="3">
    <source>
        <dbReference type="Pfam" id="PF09763"/>
    </source>
</evidence>
<evidence type="ECO:0000313" key="5">
    <source>
        <dbReference type="Proteomes" id="UP000038009"/>
    </source>
</evidence>
<evidence type="ECO:0000256" key="1">
    <source>
        <dbReference type="SAM" id="Coils"/>
    </source>
</evidence>
<proteinExistence type="predicted"/>
<keyword evidence="5" id="KW-1185">Reference proteome</keyword>
<dbReference type="OrthoDB" id="276486at2759"/>
<comment type="caution">
    <text evidence="4">The sequence shown here is derived from an EMBL/GenBank/DDBJ whole genome shotgun (WGS) entry which is preliminary data.</text>
</comment>
<feature type="domain" description="Exocyst complex component Sec3 coiled-coil" evidence="3">
    <location>
        <begin position="196"/>
        <end position="313"/>
    </location>
</feature>
<feature type="region of interest" description="Disordered" evidence="2">
    <location>
        <begin position="710"/>
        <end position="784"/>
    </location>
</feature>
<feature type="compositionally biased region" description="Low complexity" evidence="2">
    <location>
        <begin position="710"/>
        <end position="723"/>
    </location>
</feature>
<dbReference type="GO" id="GO:0005546">
    <property type="term" value="F:phosphatidylinositol-4,5-bisphosphate binding"/>
    <property type="evidence" value="ECO:0007669"/>
    <property type="project" value="TreeGrafter"/>
</dbReference>